<feature type="domain" description="AAA+ ATPase lid" evidence="2">
    <location>
        <begin position="118"/>
        <end position="179"/>
    </location>
</feature>
<evidence type="ECO:0000259" key="1">
    <source>
        <dbReference type="Pfam" id="PF00004"/>
    </source>
</evidence>
<evidence type="ECO:0000313" key="3">
    <source>
        <dbReference type="EMBL" id="RUS35329.1"/>
    </source>
</evidence>
<dbReference type="InterPro" id="IPR027417">
    <property type="entry name" value="P-loop_NTPase"/>
</dbReference>
<feature type="domain" description="ATPase AAA-type core" evidence="1">
    <location>
        <begin position="4"/>
        <end position="115"/>
    </location>
</feature>
<dbReference type="GO" id="GO:0005524">
    <property type="term" value="F:ATP binding"/>
    <property type="evidence" value="ECO:0007669"/>
    <property type="project" value="InterPro"/>
</dbReference>
<reference evidence="3 4" key="1">
    <citation type="journal article" date="2018" name="New Phytol.">
        <title>Phylogenomics of Endogonaceae and evolution of mycorrhizas within Mucoromycota.</title>
        <authorList>
            <person name="Chang Y."/>
            <person name="Desiro A."/>
            <person name="Na H."/>
            <person name="Sandor L."/>
            <person name="Lipzen A."/>
            <person name="Clum A."/>
            <person name="Barry K."/>
            <person name="Grigoriev I.V."/>
            <person name="Martin F.M."/>
            <person name="Stajich J.E."/>
            <person name="Smith M.E."/>
            <person name="Bonito G."/>
            <person name="Spatafora J.W."/>
        </authorList>
    </citation>
    <scope>NUCLEOTIDE SEQUENCE [LARGE SCALE GENOMIC DNA]</scope>
    <source>
        <strain evidence="3 4">AD002</strain>
    </source>
</reference>
<dbReference type="Pfam" id="PF00004">
    <property type="entry name" value="AAA"/>
    <property type="match status" value="1"/>
</dbReference>
<dbReference type="PANTHER" id="PTHR46411">
    <property type="entry name" value="FAMILY ATPASE, PUTATIVE-RELATED"/>
    <property type="match status" value="1"/>
</dbReference>
<sequence>MSRTGKTLTAESIAENHKLPLWSVSMTELGTTSDVLEEALGKLLQVAQNWGAIVLLDEADVYLERRDNSDLNRNAMVAAFLKLVEYFSGILFLTTNRVAHFDDGMCSRVNVFLKFAPLDPTDREKIWLNFIKQHNDNRKDGESSILEKSASEFAQESMNGREIRNVMHMAKAWARGSKEPLAEHHIKKAIATTMTMRSENLPKPSVFTS</sequence>
<evidence type="ECO:0000259" key="2">
    <source>
        <dbReference type="Pfam" id="PF23232"/>
    </source>
</evidence>
<dbReference type="Gene3D" id="3.40.50.300">
    <property type="entry name" value="P-loop containing nucleotide triphosphate hydrolases"/>
    <property type="match status" value="1"/>
</dbReference>
<proteinExistence type="predicted"/>
<comment type="caution">
    <text evidence="3">The sequence shown here is derived from an EMBL/GenBank/DDBJ whole genome shotgun (WGS) entry which is preliminary data.</text>
</comment>
<dbReference type="AlphaFoldDB" id="A0A433QZV7"/>
<dbReference type="InterPro" id="IPR056599">
    <property type="entry name" value="AAA_lid_fung"/>
</dbReference>
<protein>
    <submittedName>
        <fullName evidence="3">P-loop containing nucleoside triphosphate hydrolase protein</fullName>
    </submittedName>
</protein>
<name>A0A433QZV7_9FUNG</name>
<evidence type="ECO:0000313" key="4">
    <source>
        <dbReference type="Proteomes" id="UP000274822"/>
    </source>
</evidence>
<keyword evidence="3" id="KW-0378">Hydrolase</keyword>
<dbReference type="GO" id="GO:0016887">
    <property type="term" value="F:ATP hydrolysis activity"/>
    <property type="evidence" value="ECO:0007669"/>
    <property type="project" value="InterPro"/>
</dbReference>
<dbReference type="EMBL" id="RBNJ01000135">
    <property type="protein sequence ID" value="RUS35329.1"/>
    <property type="molecule type" value="Genomic_DNA"/>
</dbReference>
<dbReference type="PANTHER" id="PTHR46411:SF3">
    <property type="entry name" value="AAA+ ATPASE DOMAIN-CONTAINING PROTEIN"/>
    <property type="match status" value="1"/>
</dbReference>
<dbReference type="Proteomes" id="UP000274822">
    <property type="component" value="Unassembled WGS sequence"/>
</dbReference>
<organism evidence="3 4">
    <name type="scientific">Jimgerdemannia flammicorona</name>
    <dbReference type="NCBI Taxonomy" id="994334"/>
    <lineage>
        <taxon>Eukaryota</taxon>
        <taxon>Fungi</taxon>
        <taxon>Fungi incertae sedis</taxon>
        <taxon>Mucoromycota</taxon>
        <taxon>Mucoromycotina</taxon>
        <taxon>Endogonomycetes</taxon>
        <taxon>Endogonales</taxon>
        <taxon>Endogonaceae</taxon>
        <taxon>Jimgerdemannia</taxon>
    </lineage>
</organism>
<dbReference type="SUPFAM" id="SSF52540">
    <property type="entry name" value="P-loop containing nucleoside triphosphate hydrolases"/>
    <property type="match status" value="1"/>
</dbReference>
<dbReference type="InterPro" id="IPR003959">
    <property type="entry name" value="ATPase_AAA_core"/>
</dbReference>
<keyword evidence="4" id="KW-1185">Reference proteome</keyword>
<accession>A0A433QZV7</accession>
<dbReference type="Pfam" id="PF23232">
    <property type="entry name" value="AAA_lid_13"/>
    <property type="match status" value="1"/>
</dbReference>
<gene>
    <name evidence="3" type="ORF">BC938DRAFT_472425</name>
</gene>